<dbReference type="PANTHER" id="PTHR30255">
    <property type="entry name" value="SINGLE-STRANDED-DNA-SPECIFIC EXONUCLEASE RECJ"/>
    <property type="match status" value="1"/>
</dbReference>
<dbReference type="InterPro" id="IPR051673">
    <property type="entry name" value="SSDNA_exonuclease_RecJ"/>
</dbReference>
<organism evidence="1">
    <name type="scientific">uncultured Gemmatimonadota bacterium</name>
    <dbReference type="NCBI Taxonomy" id="203437"/>
    <lineage>
        <taxon>Bacteria</taxon>
        <taxon>Pseudomonadati</taxon>
        <taxon>Gemmatimonadota</taxon>
        <taxon>environmental samples</taxon>
    </lineage>
</organism>
<dbReference type="PANTHER" id="PTHR30255:SF2">
    <property type="entry name" value="SINGLE-STRANDED-DNA-SPECIFIC EXONUCLEASE RECJ"/>
    <property type="match status" value="1"/>
</dbReference>
<dbReference type="EMBL" id="CADCTV010000869">
    <property type="protein sequence ID" value="CAA9366644.1"/>
    <property type="molecule type" value="Genomic_DNA"/>
</dbReference>
<evidence type="ECO:0000313" key="1">
    <source>
        <dbReference type="EMBL" id="CAA9366644.1"/>
    </source>
</evidence>
<sequence>MPIPIESALPPARELTRAFFDALPRSARIVVFCHFDADGLGAGAVFGRALPRLGFTDVRVVPSGRGENAFTDAARGRLRAMEPEALVVTDLGVNRAGVLDGVPTLYVDHHRPDGEPAGAAVVLGYGWEPIPASAWLAYEILKPLADIEDLSWLAALGTISDLGDKAPWDELPALRKQWTAKWLREAVSAVNAARRASAFDVETPLRLLMHAAHPRELTEGDSPEVERLRGYRAEVQAALGEARRKAPLFSTTQPWALVPLDSPCQIHPLIAQQWRGRLADRAVIAANRGYLPGIVAFSARTSRRDLVLPELLRAVDIGPVGGEFGRGHDQASGGQLPTAQFNLLIDALGFDQRARVPE</sequence>
<dbReference type="InterPro" id="IPR038763">
    <property type="entry name" value="DHH_sf"/>
</dbReference>
<accession>A0A6J4MWU5</accession>
<keyword evidence="1" id="KW-0540">Nuclease</keyword>
<dbReference type="AlphaFoldDB" id="A0A6J4MWU5"/>
<protein>
    <submittedName>
        <fullName evidence="1">Single-stranded-DNA-specific exonuclease RecJ</fullName>
        <ecNumber evidence="1">3.1.-.-</ecNumber>
    </submittedName>
</protein>
<dbReference type="GO" id="GO:0004527">
    <property type="term" value="F:exonuclease activity"/>
    <property type="evidence" value="ECO:0007669"/>
    <property type="project" value="UniProtKB-KW"/>
</dbReference>
<proteinExistence type="predicted"/>
<reference evidence="1" key="1">
    <citation type="submission" date="2020-02" db="EMBL/GenBank/DDBJ databases">
        <authorList>
            <person name="Meier V. D."/>
        </authorList>
    </citation>
    <scope>NUCLEOTIDE SEQUENCE</scope>
    <source>
        <strain evidence="1">AVDCRST_MAG89</strain>
    </source>
</reference>
<name>A0A6J4MWU5_9BACT</name>
<dbReference type="EC" id="3.1.-.-" evidence="1"/>
<keyword evidence="1" id="KW-0378">Hydrolase</keyword>
<keyword evidence="1" id="KW-0269">Exonuclease</keyword>
<dbReference type="SUPFAM" id="SSF64182">
    <property type="entry name" value="DHH phosphoesterases"/>
    <property type="match status" value="1"/>
</dbReference>
<dbReference type="Gene3D" id="3.90.1640.30">
    <property type="match status" value="1"/>
</dbReference>
<gene>
    <name evidence="1" type="ORF">AVDCRST_MAG89-4154</name>
</gene>